<keyword evidence="1" id="KW-1133">Transmembrane helix</keyword>
<protein>
    <submittedName>
        <fullName evidence="2">DUF3120 domain-containing protein</fullName>
    </submittedName>
</protein>
<accession>A0ABT6F2R5</accession>
<feature type="transmembrane region" description="Helical" evidence="1">
    <location>
        <begin position="104"/>
        <end position="121"/>
    </location>
</feature>
<feature type="transmembrane region" description="Helical" evidence="1">
    <location>
        <begin position="217"/>
        <end position="243"/>
    </location>
</feature>
<gene>
    <name evidence="2" type="ORF">L3556_14540</name>
</gene>
<evidence type="ECO:0000313" key="2">
    <source>
        <dbReference type="EMBL" id="MDG2992138.1"/>
    </source>
</evidence>
<reference evidence="2" key="2">
    <citation type="submission" date="2022-01" db="EMBL/GenBank/DDBJ databases">
        <authorList>
            <person name="Zivanovic Y."/>
            <person name="Moreira D."/>
            <person name="Lopez-Garcia P."/>
        </authorList>
    </citation>
    <scope>NUCLEOTIDE SEQUENCE</scope>
    <source>
        <strain evidence="2">G9</strain>
    </source>
</reference>
<proteinExistence type="predicted"/>
<dbReference type="EMBL" id="JAKKUT010000008">
    <property type="protein sequence ID" value="MDG2992138.1"/>
    <property type="molecule type" value="Genomic_DNA"/>
</dbReference>
<evidence type="ECO:0000256" key="1">
    <source>
        <dbReference type="SAM" id="Phobius"/>
    </source>
</evidence>
<feature type="transmembrane region" description="Helical" evidence="1">
    <location>
        <begin position="187"/>
        <end position="205"/>
    </location>
</feature>
<feature type="transmembrane region" description="Helical" evidence="1">
    <location>
        <begin position="25"/>
        <end position="44"/>
    </location>
</feature>
<dbReference type="RefSeq" id="WP_277868063.1">
    <property type="nucleotide sequence ID" value="NZ_JAKKUT010000008.1"/>
</dbReference>
<feature type="transmembrane region" description="Helical" evidence="1">
    <location>
        <begin position="50"/>
        <end position="69"/>
    </location>
</feature>
<dbReference type="InterPro" id="IPR021468">
    <property type="entry name" value="DUF3120"/>
</dbReference>
<organism evidence="2 3">
    <name type="scientific">Candidatus Synechococcus calcipolaris G9</name>
    <dbReference type="NCBI Taxonomy" id="1497997"/>
    <lineage>
        <taxon>Bacteria</taxon>
        <taxon>Bacillati</taxon>
        <taxon>Cyanobacteriota</taxon>
        <taxon>Cyanophyceae</taxon>
        <taxon>Synechococcales</taxon>
        <taxon>Synechococcaceae</taxon>
        <taxon>Synechococcus</taxon>
    </lineage>
</organism>
<feature type="transmembrane region" description="Helical" evidence="1">
    <location>
        <begin position="126"/>
        <end position="150"/>
    </location>
</feature>
<evidence type="ECO:0000313" key="3">
    <source>
        <dbReference type="Proteomes" id="UP001154265"/>
    </source>
</evidence>
<sequence length="245" mass="27987">MSALTSLSSPGAAVDRPSQRLGHGLSWRIFAWASFLVSVPVFFQAPLVRVFPWISFLSTLLWFALSGFLGRSPRYRLGGDILYGFSWCWFAGSIYWGWLRWEPLWHLPVEAIALPIVLWHLSQRKFLLGCFFYLGSLLGTAITDAYFYLIDVIPHWRAVMYLENQPELVKEILAQAIAQLQTYTGQLWAVLLILSLLLLGTLPLFQRQIRRGDRDMLPWWGFMGAVLSTLMVDGLFGLSLLWLGT</sequence>
<dbReference type="Proteomes" id="UP001154265">
    <property type="component" value="Unassembled WGS sequence"/>
</dbReference>
<comment type="caution">
    <text evidence="2">The sequence shown here is derived from an EMBL/GenBank/DDBJ whole genome shotgun (WGS) entry which is preliminary data.</text>
</comment>
<feature type="transmembrane region" description="Helical" evidence="1">
    <location>
        <begin position="81"/>
        <end position="98"/>
    </location>
</feature>
<keyword evidence="1" id="KW-0472">Membrane</keyword>
<reference evidence="2" key="1">
    <citation type="journal article" date="2022" name="Genome Biol. Evol.">
        <title>A New Gene Family Diagnostic for Intracellular Biomineralization of Amorphous Ca Carbonates by Cyanobacteria.</title>
        <authorList>
            <person name="Benzerara K."/>
            <person name="Duprat E."/>
            <person name="Bitard-Feildel T."/>
            <person name="Caumes G."/>
            <person name="Cassier-Chauvat C."/>
            <person name="Chauvat F."/>
            <person name="Dezi M."/>
            <person name="Diop S.I."/>
            <person name="Gaschignard G."/>
            <person name="Gorgen S."/>
            <person name="Gugger M."/>
            <person name="Lopez-Garcia P."/>
            <person name="Millet M."/>
            <person name="Skouri-Panet F."/>
            <person name="Moreira D."/>
            <person name="Callebaut I."/>
        </authorList>
    </citation>
    <scope>NUCLEOTIDE SEQUENCE</scope>
    <source>
        <strain evidence="2">G9</strain>
    </source>
</reference>
<keyword evidence="1" id="KW-0812">Transmembrane</keyword>
<name>A0ABT6F2R5_9SYNE</name>
<dbReference type="Pfam" id="PF11318">
    <property type="entry name" value="DUF3120"/>
    <property type="match status" value="1"/>
</dbReference>
<keyword evidence="3" id="KW-1185">Reference proteome</keyword>